<dbReference type="SUPFAM" id="SSF81321">
    <property type="entry name" value="Family A G protein-coupled receptor-like"/>
    <property type="match status" value="1"/>
</dbReference>
<evidence type="ECO:0000313" key="12">
    <source>
        <dbReference type="EMBL" id="KAK7111095.1"/>
    </source>
</evidence>
<dbReference type="PRINTS" id="PR00237">
    <property type="entry name" value="GPCRRHODOPSN"/>
</dbReference>
<evidence type="ECO:0000256" key="9">
    <source>
        <dbReference type="RuleBase" id="RU000688"/>
    </source>
</evidence>
<evidence type="ECO:0000256" key="1">
    <source>
        <dbReference type="ARBA" id="ARBA00004651"/>
    </source>
</evidence>
<comment type="similarity">
    <text evidence="9">Belongs to the G-protein coupled receptor 1 family.</text>
</comment>
<dbReference type="GO" id="GO:0004930">
    <property type="term" value="F:G protein-coupled receptor activity"/>
    <property type="evidence" value="ECO:0007669"/>
    <property type="project" value="UniProtKB-KW"/>
</dbReference>
<dbReference type="SMART" id="SM01381">
    <property type="entry name" value="7TM_GPCR_Srsx"/>
    <property type="match status" value="1"/>
</dbReference>
<feature type="transmembrane region" description="Helical" evidence="10">
    <location>
        <begin position="129"/>
        <end position="150"/>
    </location>
</feature>
<evidence type="ECO:0000256" key="4">
    <source>
        <dbReference type="ARBA" id="ARBA00022989"/>
    </source>
</evidence>
<proteinExistence type="inferred from homology"/>
<comment type="caution">
    <text evidence="12">The sequence shown here is derived from an EMBL/GenBank/DDBJ whole genome shotgun (WGS) entry which is preliminary data.</text>
</comment>
<dbReference type="Proteomes" id="UP001374579">
    <property type="component" value="Unassembled WGS sequence"/>
</dbReference>
<dbReference type="InterPro" id="IPR000276">
    <property type="entry name" value="GPCR_Rhodpsn"/>
</dbReference>
<evidence type="ECO:0000256" key="5">
    <source>
        <dbReference type="ARBA" id="ARBA00023040"/>
    </source>
</evidence>
<keyword evidence="8 9" id="KW-0807">Transducer</keyword>
<sequence length="413" mass="46393">MTRVAGGGTADVTTVTSYLVTGNGFDGGSEEDASPLESFTLLNFTDDDWLGNSSVASGGSWGNNTTAAWSVCDDILKDRAEPPPDYTSATRYGVSVILTLVPLLTMLGNFITILAVLTHRKLRTKTNAFIVSLAIADMCVSLLVMPFGIYQQLNNKVWQLGDILCRLSSSLDVMMCTVSIFHLSCLAIDRYLAICRPFLHERLKVWHIVMMLIGCWVIPVFISFLPIMNDWNKLGIEDYLACAYPPEAEACVFIVNIPFAIVCSLIAFYIPVVFMGVCNAKIYMAANKQAHQIRTLEAAGNHSHVNSHKKRKFHHEAKAAKTLGIIMGCFSVCWFPFFIMNIIDPIVGYRIPYIPWMVALWLGYINSMMNPVLYFFFNRHFNRAYRRLLQCRVCKGVRDYDEEMITGMTNTSE</sequence>
<dbReference type="Pfam" id="PF00001">
    <property type="entry name" value="7tm_1"/>
    <property type="match status" value="1"/>
</dbReference>
<keyword evidence="6 10" id="KW-0472">Membrane</keyword>
<comment type="subcellular location">
    <subcellularLocation>
        <location evidence="1">Cell membrane</location>
        <topology evidence="1">Multi-pass membrane protein</topology>
    </subcellularLocation>
</comment>
<reference evidence="12 13" key="1">
    <citation type="submission" date="2024-02" db="EMBL/GenBank/DDBJ databases">
        <title>Chromosome-scale genome assembly of the rough periwinkle Littorina saxatilis.</title>
        <authorList>
            <person name="De Jode A."/>
            <person name="Faria R."/>
            <person name="Formenti G."/>
            <person name="Sims Y."/>
            <person name="Smith T.P."/>
            <person name="Tracey A."/>
            <person name="Wood J.M.D."/>
            <person name="Zagrodzka Z.B."/>
            <person name="Johannesson K."/>
            <person name="Butlin R.K."/>
            <person name="Leder E.H."/>
        </authorList>
    </citation>
    <scope>NUCLEOTIDE SEQUENCE [LARGE SCALE GENOMIC DNA]</scope>
    <source>
        <strain evidence="12">Snail1</strain>
        <tissue evidence="12">Muscle</tissue>
    </source>
</reference>
<keyword evidence="2" id="KW-1003">Cell membrane</keyword>
<dbReference type="CDD" id="cd15056">
    <property type="entry name" value="7tmA_5-HT4"/>
    <property type="match status" value="1"/>
</dbReference>
<dbReference type="InterPro" id="IPR017452">
    <property type="entry name" value="GPCR_Rhodpsn_7TM"/>
</dbReference>
<evidence type="ECO:0000256" key="7">
    <source>
        <dbReference type="ARBA" id="ARBA00023170"/>
    </source>
</evidence>
<accession>A0AAN9GLH9</accession>
<evidence type="ECO:0000256" key="2">
    <source>
        <dbReference type="ARBA" id="ARBA00022475"/>
    </source>
</evidence>
<feature type="transmembrane region" description="Helical" evidence="10">
    <location>
        <begin position="92"/>
        <end position="117"/>
    </location>
</feature>
<keyword evidence="7 9" id="KW-0675">Receptor</keyword>
<feature type="transmembrane region" description="Helical" evidence="10">
    <location>
        <begin position="354"/>
        <end position="377"/>
    </location>
</feature>
<evidence type="ECO:0000256" key="8">
    <source>
        <dbReference type="ARBA" id="ARBA00023224"/>
    </source>
</evidence>
<evidence type="ECO:0000256" key="10">
    <source>
        <dbReference type="SAM" id="Phobius"/>
    </source>
</evidence>
<evidence type="ECO:0000259" key="11">
    <source>
        <dbReference type="PROSITE" id="PS50262"/>
    </source>
</evidence>
<dbReference type="GO" id="GO:0071880">
    <property type="term" value="P:adenylate cyclase-activating adrenergic receptor signaling pathway"/>
    <property type="evidence" value="ECO:0007669"/>
    <property type="project" value="TreeGrafter"/>
</dbReference>
<dbReference type="PANTHER" id="PTHR24248:SF66">
    <property type="entry name" value="OCTOPAMINE RECEPTOR BETA-3R"/>
    <property type="match status" value="1"/>
</dbReference>
<organism evidence="12 13">
    <name type="scientific">Littorina saxatilis</name>
    <dbReference type="NCBI Taxonomy" id="31220"/>
    <lineage>
        <taxon>Eukaryota</taxon>
        <taxon>Metazoa</taxon>
        <taxon>Spiralia</taxon>
        <taxon>Lophotrochozoa</taxon>
        <taxon>Mollusca</taxon>
        <taxon>Gastropoda</taxon>
        <taxon>Caenogastropoda</taxon>
        <taxon>Littorinimorpha</taxon>
        <taxon>Littorinoidea</taxon>
        <taxon>Littorinidae</taxon>
        <taxon>Littorina</taxon>
    </lineage>
</organism>
<dbReference type="PROSITE" id="PS50262">
    <property type="entry name" value="G_PROTEIN_RECEP_F1_2"/>
    <property type="match status" value="1"/>
</dbReference>
<feature type="transmembrane region" description="Helical" evidence="10">
    <location>
        <begin position="319"/>
        <end position="342"/>
    </location>
</feature>
<dbReference type="GO" id="GO:0043410">
    <property type="term" value="P:positive regulation of MAPK cascade"/>
    <property type="evidence" value="ECO:0007669"/>
    <property type="project" value="TreeGrafter"/>
</dbReference>
<feature type="transmembrane region" description="Helical" evidence="10">
    <location>
        <begin position="170"/>
        <end position="193"/>
    </location>
</feature>
<keyword evidence="3 9" id="KW-0812">Transmembrane</keyword>
<evidence type="ECO:0000256" key="6">
    <source>
        <dbReference type="ARBA" id="ARBA00023136"/>
    </source>
</evidence>
<dbReference type="AlphaFoldDB" id="A0AAN9GLH9"/>
<evidence type="ECO:0000256" key="3">
    <source>
        <dbReference type="ARBA" id="ARBA00022692"/>
    </source>
</evidence>
<feature type="transmembrane region" description="Helical" evidence="10">
    <location>
        <begin position="253"/>
        <end position="278"/>
    </location>
</feature>
<keyword evidence="13" id="KW-1185">Reference proteome</keyword>
<keyword evidence="4 10" id="KW-1133">Transmembrane helix</keyword>
<name>A0AAN9GLH9_9CAEN</name>
<gene>
    <name evidence="12" type="ORF">V1264_014869</name>
</gene>
<dbReference type="Gene3D" id="1.20.1070.10">
    <property type="entry name" value="Rhodopsin 7-helix transmembrane proteins"/>
    <property type="match status" value="1"/>
</dbReference>
<protein>
    <recommendedName>
        <fullName evidence="11">G-protein coupled receptors family 1 profile domain-containing protein</fullName>
    </recommendedName>
</protein>
<dbReference type="EMBL" id="JBAMIC010000003">
    <property type="protein sequence ID" value="KAK7111095.1"/>
    <property type="molecule type" value="Genomic_DNA"/>
</dbReference>
<evidence type="ECO:0000313" key="13">
    <source>
        <dbReference type="Proteomes" id="UP001374579"/>
    </source>
</evidence>
<dbReference type="GO" id="GO:0005886">
    <property type="term" value="C:plasma membrane"/>
    <property type="evidence" value="ECO:0007669"/>
    <property type="project" value="UniProtKB-SubCell"/>
</dbReference>
<dbReference type="PANTHER" id="PTHR24248">
    <property type="entry name" value="ADRENERGIC RECEPTOR-RELATED G-PROTEIN COUPLED RECEPTOR"/>
    <property type="match status" value="1"/>
</dbReference>
<feature type="transmembrane region" description="Helical" evidence="10">
    <location>
        <begin position="205"/>
        <end position="228"/>
    </location>
</feature>
<keyword evidence="5 9" id="KW-0297">G-protein coupled receptor</keyword>
<dbReference type="PROSITE" id="PS00237">
    <property type="entry name" value="G_PROTEIN_RECEP_F1_1"/>
    <property type="match status" value="1"/>
</dbReference>
<feature type="domain" description="G-protein coupled receptors family 1 profile" evidence="11">
    <location>
        <begin position="108"/>
        <end position="374"/>
    </location>
</feature>